<dbReference type="EMBL" id="CP020330">
    <property type="protein sequence ID" value="AQZ49902.1"/>
    <property type="molecule type" value="Genomic_DNA"/>
</dbReference>
<name>A0A1U9YX12_9HYPH</name>
<accession>A0A1U9YX12</accession>
<dbReference type="InterPro" id="IPR002347">
    <property type="entry name" value="SDR_fam"/>
</dbReference>
<dbReference type="Gene3D" id="3.40.50.720">
    <property type="entry name" value="NAD(P)-binding Rossmann-like Domain"/>
    <property type="match status" value="1"/>
</dbReference>
<dbReference type="STRING" id="1122214.Mame_00519"/>
<dbReference type="GO" id="GO:0004316">
    <property type="term" value="F:3-oxoacyl-[acyl-carrier-protein] reductase (NADPH) activity"/>
    <property type="evidence" value="ECO:0007669"/>
    <property type="project" value="UniProtKB-EC"/>
</dbReference>
<gene>
    <name evidence="3" type="primary">fabG_2</name>
    <name evidence="3" type="ORF">Mame_00519</name>
</gene>
<proteinExistence type="inferred from homology"/>
<evidence type="ECO:0000313" key="3">
    <source>
        <dbReference type="EMBL" id="AQZ49902.1"/>
    </source>
</evidence>
<dbReference type="SUPFAM" id="SSF51735">
    <property type="entry name" value="NAD(P)-binding Rossmann-fold domains"/>
    <property type="match status" value="1"/>
</dbReference>
<keyword evidence="3" id="KW-0560">Oxidoreductase</keyword>
<evidence type="ECO:0000313" key="4">
    <source>
        <dbReference type="Proteomes" id="UP000191135"/>
    </source>
</evidence>
<dbReference type="PANTHER" id="PTHR42760">
    <property type="entry name" value="SHORT-CHAIN DEHYDROGENASES/REDUCTASES FAMILY MEMBER"/>
    <property type="match status" value="1"/>
</dbReference>
<dbReference type="PROSITE" id="PS00061">
    <property type="entry name" value="ADH_SHORT"/>
    <property type="match status" value="1"/>
</dbReference>
<dbReference type="RefSeq" id="WP_018066281.1">
    <property type="nucleotide sequence ID" value="NZ_AQWH01000021.1"/>
</dbReference>
<dbReference type="InterPro" id="IPR036291">
    <property type="entry name" value="NAD(P)-bd_dom_sf"/>
</dbReference>
<dbReference type="PRINTS" id="PR00080">
    <property type="entry name" value="SDRFAMILY"/>
</dbReference>
<dbReference type="KEGG" id="mmed:Mame_00519"/>
<feature type="domain" description="Ketoreductase" evidence="2">
    <location>
        <begin position="2"/>
        <end position="175"/>
    </location>
</feature>
<keyword evidence="4" id="KW-1185">Reference proteome</keyword>
<dbReference type="InterPro" id="IPR020904">
    <property type="entry name" value="Sc_DH/Rdtase_CS"/>
</dbReference>
<organism evidence="3 4">
    <name type="scientific">Martelella mediterranea DSM 17316</name>
    <dbReference type="NCBI Taxonomy" id="1122214"/>
    <lineage>
        <taxon>Bacteria</taxon>
        <taxon>Pseudomonadati</taxon>
        <taxon>Pseudomonadota</taxon>
        <taxon>Alphaproteobacteria</taxon>
        <taxon>Hyphomicrobiales</taxon>
        <taxon>Aurantimonadaceae</taxon>
        <taxon>Martelella</taxon>
    </lineage>
</organism>
<dbReference type="InterPro" id="IPR057326">
    <property type="entry name" value="KR_dom"/>
</dbReference>
<evidence type="ECO:0000259" key="2">
    <source>
        <dbReference type="SMART" id="SM00822"/>
    </source>
</evidence>
<dbReference type="OrthoDB" id="9789398at2"/>
<dbReference type="FunFam" id="3.40.50.720:FF:000084">
    <property type="entry name" value="Short-chain dehydrogenase reductase"/>
    <property type="match status" value="1"/>
</dbReference>
<dbReference type="CDD" id="cd05233">
    <property type="entry name" value="SDR_c"/>
    <property type="match status" value="1"/>
</dbReference>
<protein>
    <submittedName>
        <fullName evidence="3">3-oxoacyl-[acyl-carrier-protein] reductase FabG</fullName>
        <ecNumber evidence="3">1.1.1.100</ecNumber>
    </submittedName>
</protein>
<dbReference type="Pfam" id="PF13561">
    <property type="entry name" value="adh_short_C2"/>
    <property type="match status" value="1"/>
</dbReference>
<dbReference type="SMART" id="SM00822">
    <property type="entry name" value="PKS_KR"/>
    <property type="match status" value="1"/>
</dbReference>
<comment type="similarity">
    <text evidence="1">Belongs to the short-chain dehydrogenases/reductases (SDR) family.</text>
</comment>
<dbReference type="eggNOG" id="COG1028">
    <property type="taxonomic scope" value="Bacteria"/>
</dbReference>
<evidence type="ECO:0000256" key="1">
    <source>
        <dbReference type="ARBA" id="ARBA00006484"/>
    </source>
</evidence>
<dbReference type="PRINTS" id="PR00081">
    <property type="entry name" value="GDHRDH"/>
</dbReference>
<dbReference type="AlphaFoldDB" id="A0A1U9YX12"/>
<dbReference type="EC" id="1.1.1.100" evidence="3"/>
<dbReference type="Proteomes" id="UP000191135">
    <property type="component" value="Chromosome"/>
</dbReference>
<sequence>MRTSVVTGCAGGIGRAICEALRAGGDRIIGLGQGTTPKDWPSSDRFLACDLTDMDALQRLLPELDRDGPVACLVNCAGLYEKRGVFDTTLADFDRAMAVNVRAPFVLSQYLARGMAERGGGVIVNVASLAATIGSPLISYGTSKAAVVGLTKSLARALAPHGIRVNAVSPGITDTAIARDVDPAQMARQMENVAMKRWAEPAEIARVVAFVASDGASYMTGTDVSVNGGWIT</sequence>
<reference evidence="3 4" key="1">
    <citation type="submission" date="2017-03" db="EMBL/GenBank/DDBJ databases">
        <title>Foreign affairs: Plasmid Transfer between Roseobacters and Rhizobia.</title>
        <authorList>
            <person name="Bartling P."/>
            <person name="Bunk B."/>
            <person name="Overmann J."/>
            <person name="Brinkmann H."/>
            <person name="Petersen J."/>
        </authorList>
    </citation>
    <scope>NUCLEOTIDE SEQUENCE [LARGE SCALE GENOMIC DNA]</scope>
    <source>
        <strain evidence="3 4">MACL11</strain>
    </source>
</reference>
<dbReference type="PANTHER" id="PTHR42760:SF106">
    <property type="entry name" value="PROTEIN FIXR"/>
    <property type="match status" value="1"/>
</dbReference>